<dbReference type="Proteomes" id="UP000006729">
    <property type="component" value="Chromosome 10"/>
</dbReference>
<reference evidence="2 3" key="1">
    <citation type="journal article" date="2006" name="Science">
        <title>The genome of black cottonwood, Populus trichocarpa (Torr. &amp; Gray).</title>
        <authorList>
            <person name="Tuskan G.A."/>
            <person name="Difazio S."/>
            <person name="Jansson S."/>
            <person name="Bohlmann J."/>
            <person name="Grigoriev I."/>
            <person name="Hellsten U."/>
            <person name="Putnam N."/>
            <person name="Ralph S."/>
            <person name="Rombauts S."/>
            <person name="Salamov A."/>
            <person name="Schein J."/>
            <person name="Sterck L."/>
            <person name="Aerts A."/>
            <person name="Bhalerao R.R."/>
            <person name="Bhalerao R.P."/>
            <person name="Blaudez D."/>
            <person name="Boerjan W."/>
            <person name="Brun A."/>
            <person name="Brunner A."/>
            <person name="Busov V."/>
            <person name="Campbell M."/>
            <person name="Carlson J."/>
            <person name="Chalot M."/>
            <person name="Chapman J."/>
            <person name="Chen G.L."/>
            <person name="Cooper D."/>
            <person name="Coutinho P.M."/>
            <person name="Couturier J."/>
            <person name="Covert S."/>
            <person name="Cronk Q."/>
            <person name="Cunningham R."/>
            <person name="Davis J."/>
            <person name="Degroeve S."/>
            <person name="Dejardin A."/>
            <person name="Depamphilis C."/>
            <person name="Detter J."/>
            <person name="Dirks B."/>
            <person name="Dubchak I."/>
            <person name="Duplessis S."/>
            <person name="Ehlting J."/>
            <person name="Ellis B."/>
            <person name="Gendler K."/>
            <person name="Goodstein D."/>
            <person name="Gribskov M."/>
            <person name="Grimwood J."/>
            <person name="Groover A."/>
            <person name="Gunter L."/>
            <person name="Hamberger B."/>
            <person name="Heinze B."/>
            <person name="Helariutta Y."/>
            <person name="Henrissat B."/>
            <person name="Holligan D."/>
            <person name="Holt R."/>
            <person name="Huang W."/>
            <person name="Islam-Faridi N."/>
            <person name="Jones S."/>
            <person name="Jones-Rhoades M."/>
            <person name="Jorgensen R."/>
            <person name="Joshi C."/>
            <person name="Kangasjarvi J."/>
            <person name="Karlsson J."/>
            <person name="Kelleher C."/>
            <person name="Kirkpatrick R."/>
            <person name="Kirst M."/>
            <person name="Kohler A."/>
            <person name="Kalluri U."/>
            <person name="Larimer F."/>
            <person name="Leebens-Mack J."/>
            <person name="Leple J.C."/>
            <person name="Locascio P."/>
            <person name="Lou Y."/>
            <person name="Lucas S."/>
            <person name="Martin F."/>
            <person name="Montanini B."/>
            <person name="Napoli C."/>
            <person name="Nelson D.R."/>
            <person name="Nelson C."/>
            <person name="Nieminen K."/>
            <person name="Nilsson O."/>
            <person name="Pereda V."/>
            <person name="Peter G."/>
            <person name="Philippe R."/>
            <person name="Pilate G."/>
            <person name="Poliakov A."/>
            <person name="Razumovskaya J."/>
            <person name="Richardson P."/>
            <person name="Rinaldi C."/>
            <person name="Ritland K."/>
            <person name="Rouze P."/>
            <person name="Ryaboy D."/>
            <person name="Schmutz J."/>
            <person name="Schrader J."/>
            <person name="Segerman B."/>
            <person name="Shin H."/>
            <person name="Siddiqui A."/>
            <person name="Sterky F."/>
            <person name="Terry A."/>
            <person name="Tsai C.J."/>
            <person name="Uberbacher E."/>
            <person name="Unneberg P."/>
            <person name="Vahala J."/>
            <person name="Wall K."/>
            <person name="Wessler S."/>
            <person name="Yang G."/>
            <person name="Yin T."/>
            <person name="Douglas C."/>
            <person name="Marra M."/>
            <person name="Sandberg G."/>
            <person name="Van de Peer Y."/>
            <person name="Rokhsar D."/>
        </authorList>
    </citation>
    <scope>NUCLEOTIDE SEQUENCE [LARGE SCALE GENOMIC DNA]</scope>
    <source>
        <strain evidence="3">cv. Nisqually</strain>
    </source>
</reference>
<dbReference type="InParanoid" id="A0A3N7FPV6"/>
<dbReference type="AlphaFoldDB" id="A0A3N7FPV6"/>
<accession>A0A3N7FPV6</accession>
<organism evidence="2 3">
    <name type="scientific">Populus trichocarpa</name>
    <name type="common">Western balsam poplar</name>
    <name type="synonym">Populus balsamifera subsp. trichocarpa</name>
    <dbReference type="NCBI Taxonomy" id="3694"/>
    <lineage>
        <taxon>Eukaryota</taxon>
        <taxon>Viridiplantae</taxon>
        <taxon>Streptophyta</taxon>
        <taxon>Embryophyta</taxon>
        <taxon>Tracheophyta</taxon>
        <taxon>Spermatophyta</taxon>
        <taxon>Magnoliopsida</taxon>
        <taxon>eudicotyledons</taxon>
        <taxon>Gunneridae</taxon>
        <taxon>Pentapetalae</taxon>
        <taxon>rosids</taxon>
        <taxon>fabids</taxon>
        <taxon>Malpighiales</taxon>
        <taxon>Salicaceae</taxon>
        <taxon>Saliceae</taxon>
        <taxon>Populus</taxon>
    </lineage>
</organism>
<name>A0A3N7FPV6_POPTR</name>
<keyword evidence="3" id="KW-1185">Reference proteome</keyword>
<protein>
    <submittedName>
        <fullName evidence="2">Uncharacterized protein</fullName>
    </submittedName>
</protein>
<dbReference type="EMBL" id="CM009299">
    <property type="protein sequence ID" value="RQO96842.1"/>
    <property type="molecule type" value="Genomic_DNA"/>
</dbReference>
<evidence type="ECO:0000313" key="2">
    <source>
        <dbReference type="EMBL" id="RQO96842.1"/>
    </source>
</evidence>
<sequence length="104" mass="11244">MLFITEPLVSLKKKRAGIRPRKAMGCVQGKYSVNSSPTSGGLEKLEMESGYVGKGVIASHRRSTGQRYSGMLPKPEQPTRKYIGGCAGNGEERKLSDTGQNDVV</sequence>
<feature type="region of interest" description="Disordered" evidence="1">
    <location>
        <begin position="62"/>
        <end position="104"/>
    </location>
</feature>
<evidence type="ECO:0000313" key="3">
    <source>
        <dbReference type="Proteomes" id="UP000006729"/>
    </source>
</evidence>
<gene>
    <name evidence="2" type="ORF">POPTR_010G170350</name>
</gene>
<proteinExistence type="predicted"/>
<evidence type="ECO:0000256" key="1">
    <source>
        <dbReference type="SAM" id="MobiDB-lite"/>
    </source>
</evidence>